<dbReference type="AlphaFoldDB" id="A9V0P9"/>
<keyword evidence="4" id="KW-0109">Calcium transport</keyword>
<dbReference type="GO" id="GO:0005758">
    <property type="term" value="C:mitochondrial intermembrane space"/>
    <property type="evidence" value="ECO:0007669"/>
    <property type="project" value="UniProtKB-SubCell"/>
</dbReference>
<dbReference type="GO" id="GO:0005509">
    <property type="term" value="F:calcium ion binding"/>
    <property type="evidence" value="ECO:0000318"/>
    <property type="project" value="GO_Central"/>
</dbReference>
<evidence type="ECO:0000259" key="14">
    <source>
        <dbReference type="PROSITE" id="PS50222"/>
    </source>
</evidence>
<dbReference type="eggNOG" id="KOG2643">
    <property type="taxonomic scope" value="Eukaryota"/>
</dbReference>
<evidence type="ECO:0000256" key="12">
    <source>
        <dbReference type="ARBA" id="ARBA00023136"/>
    </source>
</evidence>
<protein>
    <recommendedName>
        <fullName evidence="14">EF-hand domain-containing protein</fullName>
    </recommendedName>
</protein>
<keyword evidence="9" id="KW-0809">Transit peptide</keyword>
<dbReference type="GO" id="GO:0036444">
    <property type="term" value="P:calcium import into the mitochondrion"/>
    <property type="evidence" value="ECO:0000318"/>
    <property type="project" value="GO_Central"/>
</dbReference>
<keyword evidence="5" id="KW-0479">Metal-binding</keyword>
<dbReference type="Pfam" id="PF13833">
    <property type="entry name" value="EF-hand_8"/>
    <property type="match status" value="1"/>
</dbReference>
<dbReference type="InParanoid" id="A9V0P9"/>
<dbReference type="InterPro" id="IPR011992">
    <property type="entry name" value="EF-hand-dom_pair"/>
</dbReference>
<dbReference type="PROSITE" id="PS00018">
    <property type="entry name" value="EF_HAND_1"/>
    <property type="match status" value="2"/>
</dbReference>
<evidence type="ECO:0000256" key="1">
    <source>
        <dbReference type="ARBA" id="ARBA00004273"/>
    </source>
</evidence>
<keyword evidence="11" id="KW-0496">Mitochondrion</keyword>
<dbReference type="STRING" id="81824.A9V0P9"/>
<dbReference type="EMBL" id="CH991553">
    <property type="protein sequence ID" value="EDQ88675.1"/>
    <property type="molecule type" value="Genomic_DNA"/>
</dbReference>
<comment type="subcellular location">
    <subcellularLocation>
        <location evidence="1">Mitochondrion inner membrane</location>
    </subcellularLocation>
    <subcellularLocation>
        <location evidence="2">Mitochondrion intermembrane space</location>
    </subcellularLocation>
</comment>
<keyword evidence="6" id="KW-0677">Repeat</keyword>
<dbReference type="SMART" id="SM00054">
    <property type="entry name" value="EFh"/>
    <property type="match status" value="2"/>
</dbReference>
<reference evidence="15 16" key="1">
    <citation type="journal article" date="2008" name="Nature">
        <title>The genome of the choanoflagellate Monosiga brevicollis and the origin of metazoans.</title>
        <authorList>
            <consortium name="JGI Sequencing"/>
            <person name="King N."/>
            <person name="Westbrook M.J."/>
            <person name="Young S.L."/>
            <person name="Kuo A."/>
            <person name="Abedin M."/>
            <person name="Chapman J."/>
            <person name="Fairclough S."/>
            <person name="Hellsten U."/>
            <person name="Isogai Y."/>
            <person name="Letunic I."/>
            <person name="Marr M."/>
            <person name="Pincus D."/>
            <person name="Putnam N."/>
            <person name="Rokas A."/>
            <person name="Wright K.J."/>
            <person name="Zuzow R."/>
            <person name="Dirks W."/>
            <person name="Good M."/>
            <person name="Goodstein D."/>
            <person name="Lemons D."/>
            <person name="Li W."/>
            <person name="Lyons J.B."/>
            <person name="Morris A."/>
            <person name="Nichols S."/>
            <person name="Richter D.J."/>
            <person name="Salamov A."/>
            <person name="Bork P."/>
            <person name="Lim W.A."/>
            <person name="Manning G."/>
            <person name="Miller W.T."/>
            <person name="McGinnis W."/>
            <person name="Shapiro H."/>
            <person name="Tjian R."/>
            <person name="Grigoriev I.V."/>
            <person name="Rokhsar D."/>
        </authorList>
    </citation>
    <scope>NUCLEOTIDE SEQUENCE [LARGE SCALE GENOMIC DNA]</scope>
    <source>
        <strain evidence="16">MX1 / ATCC 50154</strain>
    </source>
</reference>
<dbReference type="Proteomes" id="UP000001357">
    <property type="component" value="Unassembled WGS sequence"/>
</dbReference>
<evidence type="ECO:0000256" key="3">
    <source>
        <dbReference type="ARBA" id="ARBA00022448"/>
    </source>
</evidence>
<keyword evidence="3" id="KW-0813">Transport</keyword>
<dbReference type="CDD" id="cd15900">
    <property type="entry name" value="EFh_MICU"/>
    <property type="match status" value="1"/>
</dbReference>
<evidence type="ECO:0000256" key="2">
    <source>
        <dbReference type="ARBA" id="ARBA00004569"/>
    </source>
</evidence>
<keyword evidence="8" id="KW-0106">Calcium</keyword>
<evidence type="ECO:0000256" key="6">
    <source>
        <dbReference type="ARBA" id="ARBA00022737"/>
    </source>
</evidence>
<gene>
    <name evidence="15" type="ORF">MONBRDRAFT_32612</name>
</gene>
<dbReference type="KEGG" id="mbr:MONBRDRAFT_32612"/>
<dbReference type="GO" id="GO:1990246">
    <property type="term" value="C:uniplex complex"/>
    <property type="evidence" value="ECO:0000318"/>
    <property type="project" value="GO_Central"/>
</dbReference>
<keyword evidence="7" id="KW-0999">Mitochondrion inner membrane</keyword>
<comment type="similarity">
    <text evidence="13">Belongs to the MICU1 family. MICU1 subfamily.</text>
</comment>
<dbReference type="PROSITE" id="PS50222">
    <property type="entry name" value="EF_HAND_2"/>
    <property type="match status" value="2"/>
</dbReference>
<evidence type="ECO:0000256" key="4">
    <source>
        <dbReference type="ARBA" id="ARBA00022568"/>
    </source>
</evidence>
<dbReference type="Gene3D" id="1.10.238.10">
    <property type="entry name" value="EF-hand"/>
    <property type="match status" value="2"/>
</dbReference>
<dbReference type="OMA" id="YPEYMFF"/>
<dbReference type="PANTHER" id="PTHR12294:SF1">
    <property type="entry name" value="CALCIUM UPTAKE PROTEIN 1, MITOCHONDRIAL"/>
    <property type="match status" value="1"/>
</dbReference>
<evidence type="ECO:0000256" key="7">
    <source>
        <dbReference type="ARBA" id="ARBA00022792"/>
    </source>
</evidence>
<dbReference type="InterPro" id="IPR002048">
    <property type="entry name" value="EF_hand_dom"/>
</dbReference>
<proteinExistence type="inferred from homology"/>
<evidence type="ECO:0000256" key="11">
    <source>
        <dbReference type="ARBA" id="ARBA00023128"/>
    </source>
</evidence>
<dbReference type="RefSeq" id="XP_001746288.1">
    <property type="nucleotide sequence ID" value="XM_001746236.1"/>
</dbReference>
<dbReference type="FunCoup" id="A9V0P9">
    <property type="interactions" value="640"/>
</dbReference>
<feature type="domain" description="EF-hand" evidence="14">
    <location>
        <begin position="287"/>
        <end position="322"/>
    </location>
</feature>
<evidence type="ECO:0000256" key="13">
    <source>
        <dbReference type="ARBA" id="ARBA00038333"/>
    </source>
</evidence>
<evidence type="ECO:0000313" key="16">
    <source>
        <dbReference type="Proteomes" id="UP000001357"/>
    </source>
</evidence>
<dbReference type="Pfam" id="PF13202">
    <property type="entry name" value="EF-hand_5"/>
    <property type="match status" value="1"/>
</dbReference>
<dbReference type="GO" id="GO:0051560">
    <property type="term" value="P:mitochondrial calcium ion homeostasis"/>
    <property type="evidence" value="ECO:0000318"/>
    <property type="project" value="GO_Central"/>
</dbReference>
<dbReference type="InterPro" id="IPR039800">
    <property type="entry name" value="MICU1/2/3"/>
</dbReference>
<keyword evidence="10" id="KW-0406">Ion transport</keyword>
<keyword evidence="12" id="KW-0472">Membrane</keyword>
<dbReference type="GeneID" id="5891570"/>
<evidence type="ECO:0000313" key="15">
    <source>
        <dbReference type="EMBL" id="EDQ88675.1"/>
    </source>
</evidence>
<evidence type="ECO:0000256" key="8">
    <source>
        <dbReference type="ARBA" id="ARBA00022837"/>
    </source>
</evidence>
<dbReference type="PANTHER" id="PTHR12294">
    <property type="entry name" value="EF HAND DOMAIN FAMILY A1,A2-RELATED"/>
    <property type="match status" value="1"/>
</dbReference>
<evidence type="ECO:0000256" key="10">
    <source>
        <dbReference type="ARBA" id="ARBA00023065"/>
    </source>
</evidence>
<evidence type="ECO:0000256" key="9">
    <source>
        <dbReference type="ARBA" id="ARBA00022946"/>
    </source>
</evidence>
<accession>A9V0P9</accession>
<dbReference type="InterPro" id="IPR018247">
    <property type="entry name" value="EF_Hand_1_Ca_BS"/>
</dbReference>
<dbReference type="SUPFAM" id="SSF47473">
    <property type="entry name" value="EF-hand"/>
    <property type="match status" value="2"/>
</dbReference>
<sequence length="553" mass="61720">MGWCERLSSLLSSILSSLLNSLSLSLSLSLSSLLNSLSLSLLNSLFSLSHFFFFLKRKPLMMMLRWAKGVARLPRARAVAVSLRGVSRYQSTPEPAKLGWVPVVLSDRSSDAASLGVHVTGALAPQALLEEASAKSEGDKDSGSNGFRDRTISEYEDRIRYYSEPNKVFRYFATVEIDGVVYMRPEDFVRAVTPGQRQPTELGLDIFEKKGSHFGSVTSSSVKRPLFAHNDQGERNMSHSITPIISHLISSPSPLTRSYRAGELNRDKDAGLISYEEFLFLLTALSSPPRQFELAFKMFDLDGNGVVDLVEFAQVQQAVQAKHPVGKRLPMTDCGLVNADVLQRSPMLQRFFGSRGNKKLTFEAFRQFMDEVQEDILRLDFIRSNAGATDALVMSQARFARLLLRYTRMRNNEVAAHVSRLDPEDKTPIKYEQAHKFFKCMRRVDDLELALALYHASGSGVGPEELTKAIRVATEIELDASFVKFLFDLFDQDGDGQLSEVEFIKVMKDARSRGLNKTKNLPVDRLSVGFSALLTCLKQQVAAGMSELRQASS</sequence>
<feature type="domain" description="EF-hand" evidence="14">
    <location>
        <begin position="478"/>
        <end position="513"/>
    </location>
</feature>
<organism evidence="15 16">
    <name type="scientific">Monosiga brevicollis</name>
    <name type="common">Choanoflagellate</name>
    <dbReference type="NCBI Taxonomy" id="81824"/>
    <lineage>
        <taxon>Eukaryota</taxon>
        <taxon>Choanoflagellata</taxon>
        <taxon>Craspedida</taxon>
        <taxon>Salpingoecidae</taxon>
        <taxon>Monosiga</taxon>
    </lineage>
</organism>
<name>A9V0P9_MONBE</name>
<keyword evidence="16" id="KW-1185">Reference proteome</keyword>
<evidence type="ECO:0000256" key="5">
    <source>
        <dbReference type="ARBA" id="ARBA00022723"/>
    </source>
</evidence>